<sequence length="221" mass="24722">MLEYFYWGVKVDHLLFKGFASHSVGGLIGQCLFVGSMAFLFEFLRYIQTKQKQKELILRVKQLKLICTTECSALITQSVANPQNPLNITLFDRALLFGMEISLWLLLQNIGYFIMLAVMVYNAWFLVSAVIGGALGYFVFGQMFMKLNLQNCHIMRSAYCGQICGEPSARNFGTFVDTLNQIEGESTPAAKTPSSSHNSLECAHNSNAPEPEAVQVRAQCH</sequence>
<reference evidence="9" key="1">
    <citation type="submission" date="2025-04" db="UniProtKB">
        <authorList>
            <consortium name="RefSeq"/>
        </authorList>
    </citation>
    <scope>IDENTIFICATION</scope>
    <source>
        <tissue evidence="9">Whole insect</tissue>
    </source>
</reference>
<evidence type="ECO:0000256" key="6">
    <source>
        <dbReference type="SAM" id="MobiDB-lite"/>
    </source>
</evidence>
<name>A0A6P7G8D6_DIAVI</name>
<dbReference type="GO" id="GO:0005886">
    <property type="term" value="C:plasma membrane"/>
    <property type="evidence" value="ECO:0007669"/>
    <property type="project" value="TreeGrafter"/>
</dbReference>
<dbReference type="PANTHER" id="PTHR12483">
    <property type="entry name" value="SOLUTE CARRIER FAMILY 31 COPPER TRANSPORTERS"/>
    <property type="match status" value="1"/>
</dbReference>
<feature type="transmembrane region" description="Helical" evidence="5">
    <location>
        <begin position="121"/>
        <end position="140"/>
    </location>
</feature>
<evidence type="ECO:0000313" key="7">
    <source>
        <dbReference type="EnsemblMetazoa" id="XP_028141098.1"/>
    </source>
</evidence>
<dbReference type="Pfam" id="PF04145">
    <property type="entry name" value="Ctr"/>
    <property type="match status" value="1"/>
</dbReference>
<keyword evidence="4 5" id="KW-0472">Membrane</keyword>
<dbReference type="AlphaFoldDB" id="A0A6P7G8D6"/>
<protein>
    <recommendedName>
        <fullName evidence="5">Copper transport protein</fullName>
    </recommendedName>
</protein>
<accession>A0A6P7G8D6</accession>
<keyword evidence="2 5" id="KW-0812">Transmembrane</keyword>
<dbReference type="InterPro" id="IPR007274">
    <property type="entry name" value="Cop_transporter"/>
</dbReference>
<feature type="transmembrane region" description="Helical" evidence="5">
    <location>
        <begin position="94"/>
        <end position="115"/>
    </location>
</feature>
<dbReference type="Proteomes" id="UP001652700">
    <property type="component" value="Unplaced"/>
</dbReference>
<evidence type="ECO:0000313" key="8">
    <source>
        <dbReference type="Proteomes" id="UP001652700"/>
    </source>
</evidence>
<gene>
    <name evidence="9" type="primary">LOC114335123</name>
</gene>
<feature type="compositionally biased region" description="Polar residues" evidence="6">
    <location>
        <begin position="192"/>
        <end position="206"/>
    </location>
</feature>
<dbReference type="RefSeq" id="XP_028141098.1">
    <property type="nucleotide sequence ID" value="XM_028285297.1"/>
</dbReference>
<keyword evidence="5" id="KW-0406">Ion transport</keyword>
<organism evidence="9">
    <name type="scientific">Diabrotica virgifera virgifera</name>
    <name type="common">western corn rootworm</name>
    <dbReference type="NCBI Taxonomy" id="50390"/>
    <lineage>
        <taxon>Eukaryota</taxon>
        <taxon>Metazoa</taxon>
        <taxon>Ecdysozoa</taxon>
        <taxon>Arthropoda</taxon>
        <taxon>Hexapoda</taxon>
        <taxon>Insecta</taxon>
        <taxon>Pterygota</taxon>
        <taxon>Neoptera</taxon>
        <taxon>Endopterygota</taxon>
        <taxon>Coleoptera</taxon>
        <taxon>Polyphaga</taxon>
        <taxon>Cucujiformia</taxon>
        <taxon>Chrysomeloidea</taxon>
        <taxon>Chrysomelidae</taxon>
        <taxon>Galerucinae</taxon>
        <taxon>Diabroticina</taxon>
        <taxon>Diabroticites</taxon>
        <taxon>Diabrotica</taxon>
    </lineage>
</organism>
<keyword evidence="5" id="KW-0187">Copper transport</keyword>
<dbReference type="PANTHER" id="PTHR12483:SF27">
    <property type="entry name" value="COPPER TRANSPORT PROTEIN CTR1"/>
    <property type="match status" value="1"/>
</dbReference>
<keyword evidence="3 5" id="KW-1133">Transmembrane helix</keyword>
<dbReference type="KEGG" id="dvv:114335123"/>
<feature type="region of interest" description="Disordered" evidence="6">
    <location>
        <begin position="186"/>
        <end position="206"/>
    </location>
</feature>
<feature type="transmembrane region" description="Helical" evidence="5">
    <location>
        <begin position="20"/>
        <end position="44"/>
    </location>
</feature>
<dbReference type="GO" id="GO:0005375">
    <property type="term" value="F:copper ion transmembrane transporter activity"/>
    <property type="evidence" value="ECO:0007669"/>
    <property type="project" value="UniProtKB-UniRule"/>
</dbReference>
<dbReference type="EnsemblMetazoa" id="XM_028285297.2">
    <property type="protein sequence ID" value="XP_028141098.1"/>
    <property type="gene ID" value="LOC114335123"/>
</dbReference>
<dbReference type="GeneID" id="114335123"/>
<evidence type="ECO:0000256" key="4">
    <source>
        <dbReference type="ARBA" id="ARBA00023136"/>
    </source>
</evidence>
<keyword evidence="5" id="KW-0186">Copper</keyword>
<evidence type="ECO:0000313" key="9">
    <source>
        <dbReference type="RefSeq" id="XP_028141098.1"/>
    </source>
</evidence>
<keyword evidence="5" id="KW-0813">Transport</keyword>
<evidence type="ECO:0000256" key="3">
    <source>
        <dbReference type="ARBA" id="ARBA00022989"/>
    </source>
</evidence>
<evidence type="ECO:0000256" key="1">
    <source>
        <dbReference type="ARBA" id="ARBA00004141"/>
    </source>
</evidence>
<evidence type="ECO:0000256" key="2">
    <source>
        <dbReference type="ARBA" id="ARBA00022692"/>
    </source>
</evidence>
<reference evidence="7" key="2">
    <citation type="submission" date="2025-05" db="UniProtKB">
        <authorList>
            <consortium name="EnsemblMetazoa"/>
        </authorList>
    </citation>
    <scope>IDENTIFICATION</scope>
</reference>
<dbReference type="InParanoid" id="A0A6P7G8D6"/>
<evidence type="ECO:0000256" key="5">
    <source>
        <dbReference type="RuleBase" id="RU367022"/>
    </source>
</evidence>
<keyword evidence="8" id="KW-1185">Reference proteome</keyword>
<comment type="similarity">
    <text evidence="5">Belongs to the copper transporter (Ctr) (TC 1.A.56) family. SLC31A subfamily.</text>
</comment>
<dbReference type="OrthoDB" id="73901at2759"/>
<comment type="subcellular location">
    <subcellularLocation>
        <location evidence="1 5">Membrane</location>
        <topology evidence="1 5">Multi-pass membrane protein</topology>
    </subcellularLocation>
</comment>
<proteinExistence type="inferred from homology"/>